<comment type="caution">
    <text evidence="2">Lacks conserved residue(s) required for the propagation of feature annotation.</text>
</comment>
<accession>A0A934VZT4</accession>
<evidence type="ECO:0000313" key="4">
    <source>
        <dbReference type="EMBL" id="MBK4217352.1"/>
    </source>
</evidence>
<evidence type="ECO:0000256" key="1">
    <source>
        <dbReference type="ARBA" id="ARBA00022553"/>
    </source>
</evidence>
<keyword evidence="5" id="KW-1185">Reference proteome</keyword>
<dbReference type="InterPro" id="IPR050595">
    <property type="entry name" value="Bact_response_regulator"/>
</dbReference>
<name>A0A934VZT4_9RHOB</name>
<dbReference type="GO" id="GO:0000160">
    <property type="term" value="P:phosphorelay signal transduction system"/>
    <property type="evidence" value="ECO:0007669"/>
    <property type="project" value="InterPro"/>
</dbReference>
<dbReference type="SMART" id="SM00448">
    <property type="entry name" value="REC"/>
    <property type="match status" value="1"/>
</dbReference>
<evidence type="ECO:0000256" key="2">
    <source>
        <dbReference type="PROSITE-ProRule" id="PRU00169"/>
    </source>
</evidence>
<dbReference type="Gene3D" id="3.40.50.2300">
    <property type="match status" value="1"/>
</dbReference>
<keyword evidence="1" id="KW-0597">Phosphoprotein</keyword>
<dbReference type="PROSITE" id="PS50110">
    <property type="entry name" value="RESPONSE_REGULATORY"/>
    <property type="match status" value="1"/>
</dbReference>
<reference evidence="4" key="1">
    <citation type="submission" date="2021-01" db="EMBL/GenBank/DDBJ databases">
        <title>Paracoccus amoyensis sp. nov., isolated from the surface seawater along the coast of Xiamen Island, China.</title>
        <authorList>
            <person name="Lyu L."/>
        </authorList>
    </citation>
    <scope>NUCLEOTIDE SEQUENCE</scope>
    <source>
        <strain evidence="4">MJ17</strain>
    </source>
</reference>
<sequence length="120" mass="12732">MTMMDILMIEDQGRPAARASAALAGAGWHVALHGDGYGGIDAIRKIRPRMVILNKALPNRSGIEILAELRADENASLALTPVLVLVGSPEEGAGVTQADAILAKPLAERDLQAAVRRMLR</sequence>
<comment type="caution">
    <text evidence="4">The sequence shown here is derived from an EMBL/GenBank/DDBJ whole genome shotgun (WGS) entry which is preliminary data.</text>
</comment>
<dbReference type="AlphaFoldDB" id="A0A934VZT4"/>
<gene>
    <name evidence="4" type="ORF">JJJ17_15595</name>
</gene>
<dbReference type="InterPro" id="IPR001789">
    <property type="entry name" value="Sig_transdc_resp-reg_receiver"/>
</dbReference>
<evidence type="ECO:0000259" key="3">
    <source>
        <dbReference type="PROSITE" id="PS50110"/>
    </source>
</evidence>
<feature type="domain" description="Response regulatory" evidence="3">
    <location>
        <begin position="5"/>
        <end position="119"/>
    </location>
</feature>
<evidence type="ECO:0000313" key="5">
    <source>
        <dbReference type="Proteomes" id="UP000640485"/>
    </source>
</evidence>
<dbReference type="InterPro" id="IPR011006">
    <property type="entry name" value="CheY-like_superfamily"/>
</dbReference>
<organism evidence="4 5">
    <name type="scientific">Paracoccus caeni</name>
    <dbReference type="NCBI Taxonomy" id="657651"/>
    <lineage>
        <taxon>Bacteria</taxon>
        <taxon>Pseudomonadati</taxon>
        <taxon>Pseudomonadota</taxon>
        <taxon>Alphaproteobacteria</taxon>
        <taxon>Rhodobacterales</taxon>
        <taxon>Paracoccaceae</taxon>
        <taxon>Paracoccus</taxon>
    </lineage>
</organism>
<protein>
    <submittedName>
        <fullName evidence="4">Response regulator</fullName>
    </submittedName>
</protein>
<dbReference type="Pfam" id="PF00072">
    <property type="entry name" value="Response_reg"/>
    <property type="match status" value="1"/>
</dbReference>
<dbReference type="PANTHER" id="PTHR44591">
    <property type="entry name" value="STRESS RESPONSE REGULATOR PROTEIN 1"/>
    <property type="match status" value="1"/>
</dbReference>
<proteinExistence type="predicted"/>
<dbReference type="EMBL" id="JAEPRQ010000006">
    <property type="protein sequence ID" value="MBK4217352.1"/>
    <property type="molecule type" value="Genomic_DNA"/>
</dbReference>
<dbReference type="PANTHER" id="PTHR44591:SF3">
    <property type="entry name" value="RESPONSE REGULATORY DOMAIN-CONTAINING PROTEIN"/>
    <property type="match status" value="1"/>
</dbReference>
<dbReference type="Proteomes" id="UP000640485">
    <property type="component" value="Unassembled WGS sequence"/>
</dbReference>
<dbReference type="SUPFAM" id="SSF52172">
    <property type="entry name" value="CheY-like"/>
    <property type="match status" value="1"/>
</dbReference>